<dbReference type="EMBL" id="SNAA01000002">
    <property type="protein sequence ID" value="TDL83718.1"/>
    <property type="molecule type" value="Genomic_DNA"/>
</dbReference>
<dbReference type="InterPro" id="IPR051692">
    <property type="entry name" value="OMP-like"/>
</dbReference>
<dbReference type="NCBIfam" id="TIGR01414">
    <property type="entry name" value="autotrans_barl"/>
    <property type="match status" value="1"/>
</dbReference>
<dbReference type="InterPro" id="IPR006315">
    <property type="entry name" value="OM_autotransptr_brl_dom"/>
</dbReference>
<keyword evidence="2 5" id="KW-0732">Signal</keyword>
<protein>
    <submittedName>
        <fullName evidence="7">Porin family protein</fullName>
    </submittedName>
</protein>
<dbReference type="SUPFAM" id="SSF56925">
    <property type="entry name" value="OMPA-like"/>
    <property type="match status" value="1"/>
</dbReference>
<dbReference type="RefSeq" id="WP_133395670.1">
    <property type="nucleotide sequence ID" value="NZ_SNAA01000002.1"/>
</dbReference>
<dbReference type="Gene3D" id="2.40.160.20">
    <property type="match status" value="1"/>
</dbReference>
<organism evidence="7 8">
    <name type="scientific">Palleronia sediminis</name>
    <dbReference type="NCBI Taxonomy" id="2547833"/>
    <lineage>
        <taxon>Bacteria</taxon>
        <taxon>Pseudomonadati</taxon>
        <taxon>Pseudomonadota</taxon>
        <taxon>Alphaproteobacteria</taxon>
        <taxon>Rhodobacterales</taxon>
        <taxon>Roseobacteraceae</taxon>
        <taxon>Palleronia</taxon>
    </lineage>
</organism>
<reference evidence="7 8" key="1">
    <citation type="submission" date="2019-03" db="EMBL/GenBank/DDBJ databases">
        <title>Primorskyibacter sp. SS33 isolated from sediments.</title>
        <authorList>
            <person name="Xunke S."/>
        </authorList>
    </citation>
    <scope>NUCLEOTIDE SEQUENCE [LARGE SCALE GENOMIC DNA]</scope>
    <source>
        <strain evidence="7 8">SS33</strain>
    </source>
</reference>
<gene>
    <name evidence="7" type="ORF">E2L08_03505</name>
</gene>
<feature type="signal peptide" evidence="5">
    <location>
        <begin position="1"/>
        <end position="21"/>
    </location>
</feature>
<evidence type="ECO:0000256" key="3">
    <source>
        <dbReference type="ARBA" id="ARBA00023136"/>
    </source>
</evidence>
<keyword evidence="8" id="KW-1185">Reference proteome</keyword>
<evidence type="ECO:0000259" key="6">
    <source>
        <dbReference type="Pfam" id="PF13505"/>
    </source>
</evidence>
<dbReference type="PANTHER" id="PTHR34001">
    <property type="entry name" value="BLL7405 PROTEIN"/>
    <property type="match status" value="1"/>
</dbReference>
<proteinExistence type="inferred from homology"/>
<evidence type="ECO:0000313" key="8">
    <source>
        <dbReference type="Proteomes" id="UP000295701"/>
    </source>
</evidence>
<keyword evidence="3" id="KW-0472">Membrane</keyword>
<evidence type="ECO:0000313" key="7">
    <source>
        <dbReference type="EMBL" id="TDL83718.1"/>
    </source>
</evidence>
<name>A0A4R6AMF9_9RHOB</name>
<comment type="caution">
    <text evidence="7">The sequence shown here is derived from an EMBL/GenBank/DDBJ whole genome shotgun (WGS) entry which is preliminary data.</text>
</comment>
<dbReference type="InterPro" id="IPR011250">
    <property type="entry name" value="OMP/PagP_B-barrel"/>
</dbReference>
<evidence type="ECO:0000256" key="1">
    <source>
        <dbReference type="ARBA" id="ARBA00004370"/>
    </source>
</evidence>
<evidence type="ECO:0000256" key="4">
    <source>
        <dbReference type="ARBA" id="ARBA00038306"/>
    </source>
</evidence>
<dbReference type="InterPro" id="IPR027385">
    <property type="entry name" value="Beta-barrel_OMP"/>
</dbReference>
<dbReference type="GO" id="GO:0019867">
    <property type="term" value="C:outer membrane"/>
    <property type="evidence" value="ECO:0007669"/>
    <property type="project" value="InterPro"/>
</dbReference>
<accession>A0A4R6AMF9</accession>
<feature type="chain" id="PRO_5020964253" evidence="5">
    <location>
        <begin position="22"/>
        <end position="201"/>
    </location>
</feature>
<dbReference type="Pfam" id="PF13505">
    <property type="entry name" value="OMP_b-brl"/>
    <property type="match status" value="1"/>
</dbReference>
<comment type="similarity">
    <text evidence="4">Belongs to the Omp25/RopB family.</text>
</comment>
<dbReference type="AlphaFoldDB" id="A0A4R6AMF9"/>
<dbReference type="OrthoDB" id="268975at2"/>
<dbReference type="Proteomes" id="UP000295701">
    <property type="component" value="Unassembled WGS sequence"/>
</dbReference>
<comment type="subcellular location">
    <subcellularLocation>
        <location evidence="1">Membrane</location>
    </subcellularLocation>
</comment>
<evidence type="ECO:0000256" key="5">
    <source>
        <dbReference type="SAM" id="SignalP"/>
    </source>
</evidence>
<feature type="domain" description="Outer membrane protein beta-barrel" evidence="6">
    <location>
        <begin position="18"/>
        <end position="201"/>
    </location>
</feature>
<evidence type="ECO:0000256" key="2">
    <source>
        <dbReference type="ARBA" id="ARBA00022729"/>
    </source>
</evidence>
<sequence>MKLRYFGAAALVAASSTAAMAGNLEMPAPEPVIYSAPAPVFTPGYDFTGFYGGASLGFGQGELDTAGDTEGEGAIGGLFAGYDRDFGNYVMGIELDLNAADIDLGNAGSIDQVHRLKLRAGYDGGGRTLVYGTGGVAYAKADVSGTDFEDNGWVLGAGVEHALRDNVTIGGEVLYHQFDDFDDTGIDADATTVQARVTFRF</sequence>
<dbReference type="PANTHER" id="PTHR34001:SF3">
    <property type="entry name" value="BLL7405 PROTEIN"/>
    <property type="match status" value="1"/>
</dbReference>